<evidence type="ECO:0000313" key="3">
    <source>
        <dbReference type="EMBL" id="PIL34188.1"/>
    </source>
</evidence>
<evidence type="ECO:0000256" key="2">
    <source>
        <dbReference type="SAM" id="Phobius"/>
    </source>
</evidence>
<keyword evidence="4" id="KW-1185">Reference proteome</keyword>
<feature type="compositionally biased region" description="Polar residues" evidence="1">
    <location>
        <begin position="20"/>
        <end position="31"/>
    </location>
</feature>
<organism evidence="3 4">
    <name type="scientific">Ganoderma sinense ZZ0214-1</name>
    <dbReference type="NCBI Taxonomy" id="1077348"/>
    <lineage>
        <taxon>Eukaryota</taxon>
        <taxon>Fungi</taxon>
        <taxon>Dikarya</taxon>
        <taxon>Basidiomycota</taxon>
        <taxon>Agaricomycotina</taxon>
        <taxon>Agaricomycetes</taxon>
        <taxon>Polyporales</taxon>
        <taxon>Polyporaceae</taxon>
        <taxon>Ganoderma</taxon>
    </lineage>
</organism>
<evidence type="ECO:0000256" key="1">
    <source>
        <dbReference type="SAM" id="MobiDB-lite"/>
    </source>
</evidence>
<keyword evidence="2" id="KW-1133">Transmembrane helix</keyword>
<dbReference type="STRING" id="1077348.A0A2G8SKU6"/>
<accession>A0A2G8SKU6</accession>
<sequence length="273" mass="30723">MFFFTTIMLVFLRRKHRTPSLPTHRQSNFRKSISASSLPPAPWSPLPHPPTPFSPDWSPHTPSFHSPRPRSPLSAKSTCSPTEDLPIDSLRAPLLSARSSFSAGGEDAERTSTRTSTPTFRATAYPHSENANGSLHHLPNGPAHLDVDELEDEFAYGQRLPPRYKIEHVDDDRDVDHDLDVSSSPYRSAFSFSSAPFVPSDGVGFSFTLNGRRRRVSLWSPSHWWSRGRSAGTSGFASRRRSKRAFLKRVGMDLGYILWPAVLLWVMLRWVVS</sequence>
<protein>
    <submittedName>
        <fullName evidence="3">Uncharacterized protein</fullName>
    </submittedName>
</protein>
<reference evidence="3 4" key="1">
    <citation type="journal article" date="2015" name="Sci. Rep.">
        <title>Chromosome-level genome map provides insights into diverse defense mechanisms in the medicinal fungus Ganoderma sinense.</title>
        <authorList>
            <person name="Zhu Y."/>
            <person name="Xu J."/>
            <person name="Sun C."/>
            <person name="Zhou S."/>
            <person name="Xu H."/>
            <person name="Nelson D.R."/>
            <person name="Qian J."/>
            <person name="Song J."/>
            <person name="Luo H."/>
            <person name="Xiang L."/>
            <person name="Li Y."/>
            <person name="Xu Z."/>
            <person name="Ji A."/>
            <person name="Wang L."/>
            <person name="Lu S."/>
            <person name="Hayward A."/>
            <person name="Sun W."/>
            <person name="Li X."/>
            <person name="Schwartz D.C."/>
            <person name="Wang Y."/>
            <person name="Chen S."/>
        </authorList>
    </citation>
    <scope>NUCLEOTIDE SEQUENCE [LARGE SCALE GENOMIC DNA]</scope>
    <source>
        <strain evidence="3 4">ZZ0214-1</strain>
    </source>
</reference>
<feature type="transmembrane region" description="Helical" evidence="2">
    <location>
        <begin position="250"/>
        <end position="272"/>
    </location>
</feature>
<feature type="compositionally biased region" description="Pro residues" evidence="1">
    <location>
        <begin position="39"/>
        <end position="53"/>
    </location>
</feature>
<gene>
    <name evidence="3" type="ORF">GSI_03899</name>
</gene>
<dbReference type="EMBL" id="AYKW01000006">
    <property type="protein sequence ID" value="PIL34188.1"/>
    <property type="molecule type" value="Genomic_DNA"/>
</dbReference>
<evidence type="ECO:0000313" key="4">
    <source>
        <dbReference type="Proteomes" id="UP000230002"/>
    </source>
</evidence>
<keyword evidence="2" id="KW-0812">Transmembrane</keyword>
<proteinExistence type="predicted"/>
<comment type="caution">
    <text evidence="3">The sequence shown here is derived from an EMBL/GenBank/DDBJ whole genome shotgun (WGS) entry which is preliminary data.</text>
</comment>
<keyword evidence="2" id="KW-0472">Membrane</keyword>
<name>A0A2G8SKU6_9APHY</name>
<feature type="region of interest" description="Disordered" evidence="1">
    <location>
        <begin position="19"/>
        <end position="86"/>
    </location>
</feature>
<dbReference type="AlphaFoldDB" id="A0A2G8SKU6"/>
<dbReference type="Proteomes" id="UP000230002">
    <property type="component" value="Unassembled WGS sequence"/>
</dbReference>